<proteinExistence type="predicted"/>
<dbReference type="PaxDb" id="1198114-AciX9_2009"/>
<dbReference type="EMBL" id="CP002480">
    <property type="protein sequence ID" value="ADW69054.1"/>
    <property type="molecule type" value="Genomic_DNA"/>
</dbReference>
<reference evidence="2" key="1">
    <citation type="submission" date="2011-01" db="EMBL/GenBank/DDBJ databases">
        <title>Complete sequence of chromosome of Acidobacterium sp. MP5ACTX9.</title>
        <authorList>
            <consortium name="US DOE Joint Genome Institute"/>
            <person name="Lucas S."/>
            <person name="Copeland A."/>
            <person name="Lapidus A."/>
            <person name="Cheng J.-F."/>
            <person name="Goodwin L."/>
            <person name="Pitluck S."/>
            <person name="Teshima H."/>
            <person name="Detter J.C."/>
            <person name="Han C."/>
            <person name="Tapia R."/>
            <person name="Land M."/>
            <person name="Hauser L."/>
            <person name="Kyrpides N."/>
            <person name="Ivanova N."/>
            <person name="Ovchinnikova G."/>
            <person name="Pagani I."/>
            <person name="Rawat S.R."/>
            <person name="Mannisto M."/>
            <person name="Haggblom M.M."/>
            <person name="Woyke T."/>
        </authorList>
    </citation>
    <scope>NUCLEOTIDE SEQUENCE [LARGE SCALE GENOMIC DNA]</scope>
    <source>
        <strain evidence="2">MP5ACTX9</strain>
    </source>
</reference>
<dbReference type="KEGG" id="acm:AciX9_2009"/>
<accession>E8X1A0</accession>
<keyword evidence="2" id="KW-1185">Reference proteome</keyword>
<gene>
    <name evidence="1" type="ordered locus">AciX9_2009</name>
</gene>
<dbReference type="Proteomes" id="UP000000343">
    <property type="component" value="Chromosome"/>
</dbReference>
<name>E8X1A0_GRATM</name>
<protein>
    <submittedName>
        <fullName evidence="1">Uncharacterized protein</fullName>
    </submittedName>
</protein>
<dbReference type="HOGENOM" id="CLU_2617042_0_0_0"/>
<dbReference type="AlphaFoldDB" id="E8X1A0"/>
<organism evidence="2">
    <name type="scientific">Granulicella tundricola (strain ATCC BAA-1859 / DSM 23138 / MP5ACTX9)</name>
    <dbReference type="NCBI Taxonomy" id="1198114"/>
    <lineage>
        <taxon>Bacteria</taxon>
        <taxon>Pseudomonadati</taxon>
        <taxon>Acidobacteriota</taxon>
        <taxon>Terriglobia</taxon>
        <taxon>Terriglobales</taxon>
        <taxon>Acidobacteriaceae</taxon>
        <taxon>Granulicella</taxon>
    </lineage>
</organism>
<dbReference type="eggNOG" id="ENOG502ZUTD">
    <property type="taxonomic scope" value="Bacteria"/>
</dbReference>
<sequence>MHFMSTAKGWHCQFLEEDLKTPLRRRLTFQDPSKIEEMAEKGGAVRTSEGTQIMEYALKQGRGSVWLNLTEEQYRKLK</sequence>
<evidence type="ECO:0000313" key="2">
    <source>
        <dbReference type="Proteomes" id="UP000000343"/>
    </source>
</evidence>
<evidence type="ECO:0000313" key="1">
    <source>
        <dbReference type="EMBL" id="ADW69054.1"/>
    </source>
</evidence>